<dbReference type="Gene3D" id="3.40.50.300">
    <property type="entry name" value="P-loop containing nucleotide triphosphate hydrolases"/>
    <property type="match status" value="1"/>
</dbReference>
<accession>A0A5B0VRS5</accession>
<dbReference type="PANTHER" id="PTHR42939:SF1">
    <property type="entry name" value="ABC TRANSPORTER ATP-BINDING PROTEIN ALBC-RELATED"/>
    <property type="match status" value="1"/>
</dbReference>
<evidence type="ECO:0000256" key="2">
    <source>
        <dbReference type="ARBA" id="ARBA00022741"/>
    </source>
</evidence>
<gene>
    <name evidence="5" type="ORF">F0L16_19460</name>
</gene>
<proteinExistence type="predicted"/>
<dbReference type="InterPro" id="IPR003439">
    <property type="entry name" value="ABC_transporter-like_ATP-bd"/>
</dbReference>
<dbReference type="PANTHER" id="PTHR42939">
    <property type="entry name" value="ABC TRANSPORTER ATP-BINDING PROTEIN ALBC-RELATED"/>
    <property type="match status" value="1"/>
</dbReference>
<reference evidence="5 6" key="1">
    <citation type="submission" date="2019-09" db="EMBL/GenBank/DDBJ databases">
        <title>Whole genome sequence of Photorhabdus heterorhabditis strain ETL (Enterobacteriales: Enterobacteriaceae) a bacterial symbiont of Heterorhabditis zealandica strain ETL (Rhabditida: Heterorhabditidae).</title>
        <authorList>
            <person name="Lulamba T.E."/>
            <person name="Serepa-Dlamini M.H."/>
        </authorList>
    </citation>
    <scope>NUCLEOTIDE SEQUENCE [LARGE SCALE GENOMIC DNA]</scope>
    <source>
        <strain evidence="5 6">ETL</strain>
    </source>
</reference>
<organism evidence="5 6">
    <name type="scientific">Photorhabdus heterorhabditis</name>
    <dbReference type="NCBI Taxonomy" id="880156"/>
    <lineage>
        <taxon>Bacteria</taxon>
        <taxon>Pseudomonadati</taxon>
        <taxon>Pseudomonadota</taxon>
        <taxon>Gammaproteobacteria</taxon>
        <taxon>Enterobacterales</taxon>
        <taxon>Morganellaceae</taxon>
        <taxon>Photorhabdus</taxon>
    </lineage>
</organism>
<dbReference type="PROSITE" id="PS50893">
    <property type="entry name" value="ABC_TRANSPORTER_2"/>
    <property type="match status" value="1"/>
</dbReference>
<dbReference type="EMBL" id="VTUW01000056">
    <property type="protein sequence ID" value="KAA1177326.1"/>
    <property type="molecule type" value="Genomic_DNA"/>
</dbReference>
<comment type="caution">
    <text evidence="5">The sequence shown here is derived from an EMBL/GenBank/DDBJ whole genome shotgun (WGS) entry which is preliminary data.</text>
</comment>
<keyword evidence="2" id="KW-0547">Nucleotide-binding</keyword>
<dbReference type="AlphaFoldDB" id="A0A5B0VRS5"/>
<dbReference type="GO" id="GO:0005524">
    <property type="term" value="F:ATP binding"/>
    <property type="evidence" value="ECO:0007669"/>
    <property type="project" value="UniProtKB-KW"/>
</dbReference>
<dbReference type="SMART" id="SM00382">
    <property type="entry name" value="AAA"/>
    <property type="match status" value="1"/>
</dbReference>
<dbReference type="SUPFAM" id="SSF52540">
    <property type="entry name" value="P-loop containing nucleoside triphosphate hydrolases"/>
    <property type="match status" value="1"/>
</dbReference>
<dbReference type="Pfam" id="PF00005">
    <property type="entry name" value="ABC_tran"/>
    <property type="match status" value="1"/>
</dbReference>
<evidence type="ECO:0000313" key="6">
    <source>
        <dbReference type="Proteomes" id="UP000322184"/>
    </source>
</evidence>
<feature type="domain" description="ABC transporter" evidence="4">
    <location>
        <begin position="4"/>
        <end position="193"/>
    </location>
</feature>
<evidence type="ECO:0000259" key="4">
    <source>
        <dbReference type="PROSITE" id="PS50893"/>
    </source>
</evidence>
<dbReference type="STRING" id="880156.AM629_10610"/>
<evidence type="ECO:0000313" key="5">
    <source>
        <dbReference type="EMBL" id="KAA1177326.1"/>
    </source>
</evidence>
<protein>
    <submittedName>
        <fullName evidence="5">ATP-binding cassette domain-containing protein</fullName>
    </submittedName>
</protein>
<evidence type="ECO:0000256" key="1">
    <source>
        <dbReference type="ARBA" id="ARBA00022448"/>
    </source>
</evidence>
<keyword evidence="3 5" id="KW-0067">ATP-binding</keyword>
<keyword evidence="1" id="KW-0813">Transport</keyword>
<sequence>MKMIEIININKSFSNNKIISNASYKFPSNGLVRIDGINGSGKSTLLSILAGIIKPDSGKIIYKEKKLYVPEKCPIYGFIKGYEYINLIESLQPCSPQTKNDLINGFKLREFMNVRFSDMSLGTAKKFMLVTALMYLDILLVLDEPTNGLDQDSIKYLISILMKIKDRNLIIFASHDLKFNNIIDPNTISITYFKR</sequence>
<name>A0A5B0VRS5_9GAMM</name>
<dbReference type="InterPro" id="IPR027417">
    <property type="entry name" value="P-loop_NTPase"/>
</dbReference>
<dbReference type="Proteomes" id="UP000322184">
    <property type="component" value="Unassembled WGS sequence"/>
</dbReference>
<dbReference type="InterPro" id="IPR051782">
    <property type="entry name" value="ABC_Transporter_VariousFunc"/>
</dbReference>
<evidence type="ECO:0000256" key="3">
    <source>
        <dbReference type="ARBA" id="ARBA00022840"/>
    </source>
</evidence>
<dbReference type="InterPro" id="IPR003593">
    <property type="entry name" value="AAA+_ATPase"/>
</dbReference>
<dbReference type="GO" id="GO:0016887">
    <property type="term" value="F:ATP hydrolysis activity"/>
    <property type="evidence" value="ECO:0007669"/>
    <property type="project" value="InterPro"/>
</dbReference>